<evidence type="ECO:0000256" key="3">
    <source>
        <dbReference type="ARBA" id="ARBA00022592"/>
    </source>
</evidence>
<dbReference type="Proteomes" id="UP001525379">
    <property type="component" value="Unassembled WGS sequence"/>
</dbReference>
<accession>A0ABT2HWL5</accession>
<evidence type="ECO:0000313" key="8">
    <source>
        <dbReference type="EMBL" id="MCT2042714.1"/>
    </source>
</evidence>
<dbReference type="PIRSF" id="PIRSF002756">
    <property type="entry name" value="PstS"/>
    <property type="match status" value="1"/>
</dbReference>
<dbReference type="Pfam" id="PF12849">
    <property type="entry name" value="PBP_like_2"/>
    <property type="match status" value="1"/>
</dbReference>
<feature type="compositionally biased region" description="Polar residues" evidence="5">
    <location>
        <begin position="43"/>
        <end position="56"/>
    </location>
</feature>
<dbReference type="Gene3D" id="3.40.190.10">
    <property type="entry name" value="Periplasmic binding protein-like II"/>
    <property type="match status" value="2"/>
</dbReference>
<keyword evidence="6" id="KW-0732">Signal</keyword>
<evidence type="ECO:0000313" key="9">
    <source>
        <dbReference type="Proteomes" id="UP001525379"/>
    </source>
</evidence>
<keyword evidence="9" id="KW-1185">Reference proteome</keyword>
<dbReference type="NCBIfam" id="TIGR00975">
    <property type="entry name" value="3a0107s03"/>
    <property type="match status" value="1"/>
</dbReference>
<name>A0ABT2HWL5_9MICO</name>
<protein>
    <recommendedName>
        <fullName evidence="4">Phosphate-binding protein</fullName>
    </recommendedName>
</protein>
<evidence type="ECO:0000256" key="1">
    <source>
        <dbReference type="ARBA" id="ARBA00008725"/>
    </source>
</evidence>
<feature type="signal peptide" evidence="6">
    <location>
        <begin position="1"/>
        <end position="24"/>
    </location>
</feature>
<organism evidence="8 9">
    <name type="scientific">Pseudoclavibacter albus</name>
    <dbReference type="NCBI Taxonomy" id="272241"/>
    <lineage>
        <taxon>Bacteria</taxon>
        <taxon>Bacillati</taxon>
        <taxon>Actinomycetota</taxon>
        <taxon>Actinomycetes</taxon>
        <taxon>Micrococcales</taxon>
        <taxon>Microbacteriaceae</taxon>
        <taxon>Pseudoclavibacter</taxon>
    </lineage>
</organism>
<dbReference type="SUPFAM" id="SSF53850">
    <property type="entry name" value="Periplasmic binding protein-like II"/>
    <property type="match status" value="1"/>
</dbReference>
<dbReference type="CDD" id="cd13565">
    <property type="entry name" value="PBP2_PstS"/>
    <property type="match status" value="1"/>
</dbReference>
<dbReference type="InterPro" id="IPR005673">
    <property type="entry name" value="ABC_phos-bd_PstS"/>
</dbReference>
<evidence type="ECO:0000256" key="6">
    <source>
        <dbReference type="SAM" id="SignalP"/>
    </source>
</evidence>
<reference evidence="8 9" key="1">
    <citation type="submission" date="2022-04" db="EMBL/GenBank/DDBJ databases">
        <title>Human microbiome associated bacterial genomes.</title>
        <authorList>
            <person name="Sandstrom S."/>
            <person name="Salamzade R."/>
            <person name="Kalan L.R."/>
        </authorList>
    </citation>
    <scope>NUCLEOTIDE SEQUENCE [LARGE SCALE GENOMIC DNA]</scope>
    <source>
        <strain evidence="9">p3-SID1799</strain>
    </source>
</reference>
<dbReference type="InterPro" id="IPR024370">
    <property type="entry name" value="PBP_domain"/>
</dbReference>
<evidence type="ECO:0000256" key="5">
    <source>
        <dbReference type="SAM" id="MobiDB-lite"/>
    </source>
</evidence>
<comment type="caution">
    <text evidence="8">The sequence shown here is derived from an EMBL/GenBank/DDBJ whole genome shotgun (WGS) entry which is preliminary data.</text>
</comment>
<feature type="chain" id="PRO_5047450949" description="Phosphate-binding protein" evidence="6">
    <location>
        <begin position="25"/>
        <end position="369"/>
    </location>
</feature>
<comment type="similarity">
    <text evidence="1 4">Belongs to the PstS family.</text>
</comment>
<feature type="region of interest" description="Disordered" evidence="5">
    <location>
        <begin position="29"/>
        <end position="56"/>
    </location>
</feature>
<dbReference type="PANTHER" id="PTHR42996:SF1">
    <property type="entry name" value="PHOSPHATE-BINDING PROTEIN PSTS"/>
    <property type="match status" value="1"/>
</dbReference>
<gene>
    <name evidence="8" type="primary">pstS</name>
    <name evidence="8" type="ORF">M3D15_05120</name>
</gene>
<dbReference type="RefSeq" id="WP_260104138.1">
    <property type="nucleotide sequence ID" value="NZ_JALXSQ010000014.1"/>
</dbReference>
<feature type="domain" description="PBP" evidence="7">
    <location>
        <begin position="39"/>
        <end position="339"/>
    </location>
</feature>
<proteinExistence type="inferred from homology"/>
<sequence length="369" mass="38463">MKLTRVGASVAMTAVAALALSACATNEAPATNNGSAAPAEQVEQLQGELTGSGATSQETAQATWKAGYGSIQAGVTVNYGADGSGKGRDAFKSGQSHFAGSDRAFKTDEIKEGGFSQCAEGSGLVEIPAYISPIAVAFKLEGVDSLNLDAATLAGIFKGEITKWNDPKIAALNEGAKLPDLDITAVHRSDKSGTTQNFTDYLNKAAADVWTEKAGEEWNPEYGGEGAEGTNGVQQVLGSNGTIGYLDASAAKDMTKAKIKVGEEFVELTPEAAAAVVDASEIEEGRTELDLAYKLKRDTTESGAYPIVLVSYLVGCAEYKDAEIGKLVKSYFQYVTSAEAQTAAQEKAGSAPISEELRGKINAALEKMK</sequence>
<dbReference type="PANTHER" id="PTHR42996">
    <property type="entry name" value="PHOSPHATE-BINDING PROTEIN PSTS"/>
    <property type="match status" value="1"/>
</dbReference>
<dbReference type="PROSITE" id="PS51257">
    <property type="entry name" value="PROKAR_LIPOPROTEIN"/>
    <property type="match status" value="1"/>
</dbReference>
<evidence type="ECO:0000256" key="4">
    <source>
        <dbReference type="PIRNR" id="PIRNR002756"/>
    </source>
</evidence>
<dbReference type="EMBL" id="JALXSQ010000014">
    <property type="protein sequence ID" value="MCT2042714.1"/>
    <property type="molecule type" value="Genomic_DNA"/>
</dbReference>
<evidence type="ECO:0000256" key="2">
    <source>
        <dbReference type="ARBA" id="ARBA00022448"/>
    </source>
</evidence>
<dbReference type="InterPro" id="IPR050962">
    <property type="entry name" value="Phosphate-bind_PstS"/>
</dbReference>
<keyword evidence="3 4" id="KW-0592">Phosphate transport</keyword>
<keyword evidence="2 4" id="KW-0813">Transport</keyword>
<evidence type="ECO:0000259" key="7">
    <source>
        <dbReference type="Pfam" id="PF12849"/>
    </source>
</evidence>